<organism evidence="5 6">
    <name type="scientific">Paenibacillus agilis</name>
    <dbReference type="NCBI Taxonomy" id="3020863"/>
    <lineage>
        <taxon>Bacteria</taxon>
        <taxon>Bacillati</taxon>
        <taxon>Bacillota</taxon>
        <taxon>Bacilli</taxon>
        <taxon>Bacillales</taxon>
        <taxon>Paenibacillaceae</taxon>
        <taxon>Paenibacillus</taxon>
    </lineage>
</organism>
<evidence type="ECO:0000313" key="6">
    <source>
        <dbReference type="Proteomes" id="UP000318102"/>
    </source>
</evidence>
<dbReference type="SMART" id="SM00849">
    <property type="entry name" value="Lactamase_B"/>
    <property type="match status" value="1"/>
</dbReference>
<protein>
    <submittedName>
        <fullName evidence="5">MBL fold metallo-hydrolase</fullName>
    </submittedName>
</protein>
<evidence type="ECO:0000259" key="4">
    <source>
        <dbReference type="SMART" id="SM00849"/>
    </source>
</evidence>
<dbReference type="CDD" id="cd07721">
    <property type="entry name" value="yflN-like_MBL-fold"/>
    <property type="match status" value="1"/>
</dbReference>
<dbReference type="PANTHER" id="PTHR42951:SF17">
    <property type="entry name" value="METALLO-BETA-LACTAMASE DOMAIN-CONTAINING PROTEIN"/>
    <property type="match status" value="1"/>
</dbReference>
<dbReference type="Pfam" id="PF00753">
    <property type="entry name" value="Lactamase_B"/>
    <property type="match status" value="1"/>
</dbReference>
<dbReference type="InterPro" id="IPR036866">
    <property type="entry name" value="RibonucZ/Hydroxyglut_hydro"/>
</dbReference>
<evidence type="ECO:0000256" key="3">
    <source>
        <dbReference type="ARBA" id="ARBA00048505"/>
    </source>
</evidence>
<proteinExistence type="predicted"/>
<dbReference type="InterPro" id="IPR001279">
    <property type="entry name" value="Metallo-B-lactamas"/>
</dbReference>
<evidence type="ECO:0000256" key="2">
    <source>
        <dbReference type="ARBA" id="ARBA00034301"/>
    </source>
</evidence>
<feature type="domain" description="Metallo-beta-lactamase" evidence="4">
    <location>
        <begin position="20"/>
        <end position="197"/>
    </location>
</feature>
<dbReference type="Gene3D" id="3.60.15.10">
    <property type="entry name" value="Ribonuclease Z/Hydroxyacylglutathione hydrolase-like"/>
    <property type="match status" value="1"/>
</dbReference>
<comment type="catalytic activity">
    <reaction evidence="3">
        <text>3',5'-cyclic UMP + H2O = UMP + H(+)</text>
        <dbReference type="Rhea" id="RHEA:70575"/>
        <dbReference type="ChEBI" id="CHEBI:15377"/>
        <dbReference type="ChEBI" id="CHEBI:15378"/>
        <dbReference type="ChEBI" id="CHEBI:57865"/>
        <dbReference type="ChEBI" id="CHEBI:184387"/>
    </reaction>
    <physiologicalReaction direction="left-to-right" evidence="3">
        <dbReference type="Rhea" id="RHEA:70576"/>
    </physiologicalReaction>
</comment>
<comment type="caution">
    <text evidence="5">The sequence shown here is derived from an EMBL/GenBank/DDBJ whole genome shotgun (WGS) entry which is preliminary data.</text>
</comment>
<dbReference type="AlphaFoldDB" id="A0A559IGJ4"/>
<keyword evidence="6" id="KW-1185">Reference proteome</keyword>
<dbReference type="Proteomes" id="UP000318102">
    <property type="component" value="Unassembled WGS sequence"/>
</dbReference>
<name>A0A559IGJ4_9BACL</name>
<dbReference type="RefSeq" id="WP_144994348.1">
    <property type="nucleotide sequence ID" value="NZ_VNJK01000005.1"/>
</dbReference>
<comment type="function">
    <text evidence="2">Counteracts the endogenous Pycsar antiviral defense system. Phosphodiesterase that enables metal-dependent hydrolysis of host cyclic nucleotide Pycsar defense signals such as cCMP and cUMP.</text>
</comment>
<dbReference type="OrthoDB" id="9802248at2"/>
<dbReference type="SUPFAM" id="SSF56281">
    <property type="entry name" value="Metallo-hydrolase/oxidoreductase"/>
    <property type="match status" value="1"/>
</dbReference>
<dbReference type="InterPro" id="IPR050855">
    <property type="entry name" value="NDM-1-like"/>
</dbReference>
<sequence length="225" mass="25384">MKLEQISTHIWSLKTWFLFPMRVWLVKDEEGITLVDAGMPFMARSIHRAIDQLNAGSLQRILLTHGHSDHVGSVHKLHSAYNVPIYAHEIEVPYMEGQLTYPRRRKIEKNIREGLAAALPTTENGHLQSFAGLQPYLTPGHSPGHTVYMHEKDGVLLAGDLFTSKRGRLKRPMSAFTANMKEAIESGSIITQLQPKHLEVCHGAPVLNPASQWEGYLAENMKDYK</sequence>
<comment type="catalytic activity">
    <reaction evidence="1">
        <text>3',5'-cyclic CMP + H2O = CMP + H(+)</text>
        <dbReference type="Rhea" id="RHEA:72675"/>
        <dbReference type="ChEBI" id="CHEBI:15377"/>
        <dbReference type="ChEBI" id="CHEBI:15378"/>
        <dbReference type="ChEBI" id="CHEBI:58003"/>
        <dbReference type="ChEBI" id="CHEBI:60377"/>
    </reaction>
    <physiologicalReaction direction="left-to-right" evidence="1">
        <dbReference type="Rhea" id="RHEA:72676"/>
    </physiologicalReaction>
</comment>
<evidence type="ECO:0000313" key="5">
    <source>
        <dbReference type="EMBL" id="TVX86772.1"/>
    </source>
</evidence>
<dbReference type="EMBL" id="VNJK01000005">
    <property type="protein sequence ID" value="TVX86772.1"/>
    <property type="molecule type" value="Genomic_DNA"/>
</dbReference>
<accession>A0A559IGJ4</accession>
<reference evidence="5 6" key="1">
    <citation type="submission" date="2019-07" db="EMBL/GenBank/DDBJ databases">
        <authorList>
            <person name="Kim J."/>
        </authorList>
    </citation>
    <scope>NUCLEOTIDE SEQUENCE [LARGE SCALE GENOMIC DNA]</scope>
    <source>
        <strain evidence="5 6">N4</strain>
    </source>
</reference>
<dbReference type="PANTHER" id="PTHR42951">
    <property type="entry name" value="METALLO-BETA-LACTAMASE DOMAIN-CONTAINING"/>
    <property type="match status" value="1"/>
</dbReference>
<evidence type="ECO:0000256" key="1">
    <source>
        <dbReference type="ARBA" id="ARBA00034221"/>
    </source>
</evidence>
<gene>
    <name evidence="5" type="ORF">FPZ44_22890</name>
</gene>